<evidence type="ECO:0000259" key="7">
    <source>
        <dbReference type="PROSITE" id="PS50848"/>
    </source>
</evidence>
<sequence>MAMTSEQRKETSGGSPPRHGDASGRYARYTVEQVEVLEKVYDECPKPNNLRRQKLVSDFPVLANIEPKQIKIWFQNRRCRERQQNATSRLHSLNKKLAATNKMLVEENDRLKKQVTLLVSENGFMRQQLNIGTAASGGSSGDTITTLVHSPGDTNKPPGFQSIAEETLTKFLSKATGISVDWVQMPGMKPGPDSVEILAISNRCSGVAARACGLVNLDATKIAEILKDHACWSQDYRSIEVFATTFTDNGGIIELVYAQTYAPTTLAQARDFWTLRYTTTLEDGSLVVCESSLSGSGAGPDADTALQFVRAEMLPSGYLIRPCEGGGSIIHFVDHVNLQPQNVPEVLQPLYESSEVVAQRMTIPALRYVRQIAQEATGDVAYAPGREPAILRSHSQKLSRGFNDAINGFSDDGWSQLGCDATENVTITLKSTKTGTSSSCHPSLGSILCAKASMLLKNVNPAALICFLRKHRSEWADFSVDSYCAATQKASSHPHSGRLMRPMRFSGSQIMMPLGNTIGHEQRLEVIRLESLPVGQLNASILGDVHLLQMCSEMNETSAGAYYELVFAPIDDMLPEDASLLPSGFRIIPLNVKSVEFITLSNPSLSLFFSCVMW</sequence>
<dbReference type="Proteomes" id="UP001454036">
    <property type="component" value="Unassembled WGS sequence"/>
</dbReference>
<dbReference type="GO" id="GO:0003700">
    <property type="term" value="F:DNA-binding transcription factor activity"/>
    <property type="evidence" value="ECO:0007669"/>
    <property type="project" value="InterPro"/>
</dbReference>
<feature type="compositionally biased region" description="Basic and acidic residues" evidence="5">
    <location>
        <begin position="1"/>
        <end position="11"/>
    </location>
</feature>
<dbReference type="Gene3D" id="3.30.530.20">
    <property type="match status" value="1"/>
</dbReference>
<evidence type="ECO:0000313" key="9">
    <source>
        <dbReference type="Proteomes" id="UP001454036"/>
    </source>
</evidence>
<name>A0AAV3RMK0_LITER</name>
<evidence type="ECO:0000313" key="8">
    <source>
        <dbReference type="EMBL" id="GAA0176466.1"/>
    </source>
</evidence>
<dbReference type="PROSITE" id="PS50848">
    <property type="entry name" value="START"/>
    <property type="match status" value="1"/>
</dbReference>
<dbReference type="Pfam" id="PF00046">
    <property type="entry name" value="Homeodomain"/>
    <property type="match status" value="1"/>
</dbReference>
<evidence type="ECO:0000256" key="1">
    <source>
        <dbReference type="ARBA" id="ARBA00004123"/>
    </source>
</evidence>
<dbReference type="SUPFAM" id="SSF55961">
    <property type="entry name" value="Bet v1-like"/>
    <property type="match status" value="1"/>
</dbReference>
<feature type="domain" description="Homeobox" evidence="6">
    <location>
        <begin position="20"/>
        <end position="84"/>
    </location>
</feature>
<dbReference type="PROSITE" id="PS50071">
    <property type="entry name" value="HOMEOBOX_2"/>
    <property type="match status" value="1"/>
</dbReference>
<dbReference type="GO" id="GO:0008289">
    <property type="term" value="F:lipid binding"/>
    <property type="evidence" value="ECO:0007669"/>
    <property type="project" value="InterPro"/>
</dbReference>
<protein>
    <submittedName>
        <fullName evidence="8">Homeodomain transcription factor</fullName>
    </submittedName>
</protein>
<dbReference type="GO" id="GO:0005634">
    <property type="term" value="C:nucleus"/>
    <property type="evidence" value="ECO:0007669"/>
    <property type="project" value="UniProtKB-SubCell"/>
</dbReference>
<dbReference type="PANTHER" id="PTHR45950">
    <property type="entry name" value="HOMEOBOX-LEUCINE ZIPPER PROTEIN ATHB-14"/>
    <property type="match status" value="1"/>
</dbReference>
<organism evidence="8 9">
    <name type="scientific">Lithospermum erythrorhizon</name>
    <name type="common">Purple gromwell</name>
    <name type="synonym">Lithospermum officinale var. erythrorhizon</name>
    <dbReference type="NCBI Taxonomy" id="34254"/>
    <lineage>
        <taxon>Eukaryota</taxon>
        <taxon>Viridiplantae</taxon>
        <taxon>Streptophyta</taxon>
        <taxon>Embryophyta</taxon>
        <taxon>Tracheophyta</taxon>
        <taxon>Spermatophyta</taxon>
        <taxon>Magnoliopsida</taxon>
        <taxon>eudicotyledons</taxon>
        <taxon>Gunneridae</taxon>
        <taxon>Pentapetalae</taxon>
        <taxon>asterids</taxon>
        <taxon>lamiids</taxon>
        <taxon>Boraginales</taxon>
        <taxon>Boraginaceae</taxon>
        <taxon>Boraginoideae</taxon>
        <taxon>Lithospermeae</taxon>
        <taxon>Lithospermum</taxon>
    </lineage>
</organism>
<dbReference type="CDD" id="cd14686">
    <property type="entry name" value="bZIP"/>
    <property type="match status" value="1"/>
</dbReference>
<keyword evidence="9" id="KW-1185">Reference proteome</keyword>
<evidence type="ECO:0000259" key="6">
    <source>
        <dbReference type="PROSITE" id="PS50071"/>
    </source>
</evidence>
<accession>A0AAV3RMK0</accession>
<dbReference type="InterPro" id="IPR001356">
    <property type="entry name" value="HD"/>
</dbReference>
<keyword evidence="3 4" id="KW-0539">Nucleus</keyword>
<feature type="domain" description="START" evidence="7">
    <location>
        <begin position="153"/>
        <end position="381"/>
    </location>
</feature>
<evidence type="ECO:0000256" key="3">
    <source>
        <dbReference type="PROSITE-ProRule" id="PRU00108"/>
    </source>
</evidence>
<gene>
    <name evidence="8" type="ORF">LIER_29452</name>
</gene>
<dbReference type="Gene3D" id="1.10.10.60">
    <property type="entry name" value="Homeodomain-like"/>
    <property type="match status" value="1"/>
</dbReference>
<evidence type="ECO:0000256" key="4">
    <source>
        <dbReference type="RuleBase" id="RU000682"/>
    </source>
</evidence>
<dbReference type="PANTHER" id="PTHR45950:SF10">
    <property type="entry name" value="HOMEOBOX-LEUCINE ZIPPER PROTEIN REVOLUTA"/>
    <property type="match status" value="1"/>
</dbReference>
<evidence type="ECO:0000256" key="5">
    <source>
        <dbReference type="SAM" id="MobiDB-lite"/>
    </source>
</evidence>
<comment type="caution">
    <text evidence="8">The sequence shown here is derived from an EMBL/GenBank/DDBJ whole genome shotgun (WGS) entry which is preliminary data.</text>
</comment>
<dbReference type="GO" id="GO:0003677">
    <property type="term" value="F:DNA binding"/>
    <property type="evidence" value="ECO:0007669"/>
    <property type="project" value="UniProtKB-UniRule"/>
</dbReference>
<dbReference type="SUPFAM" id="SSF46689">
    <property type="entry name" value="Homeodomain-like"/>
    <property type="match status" value="1"/>
</dbReference>
<keyword evidence="3 4" id="KW-0371">Homeobox</keyword>
<dbReference type="SMART" id="SM00389">
    <property type="entry name" value="HOX"/>
    <property type="match status" value="1"/>
</dbReference>
<dbReference type="Pfam" id="PF01852">
    <property type="entry name" value="START"/>
    <property type="match status" value="1"/>
</dbReference>
<feature type="region of interest" description="Disordered" evidence="5">
    <location>
        <begin position="1"/>
        <end position="25"/>
    </location>
</feature>
<dbReference type="InterPro" id="IPR002913">
    <property type="entry name" value="START_lipid-bd_dom"/>
</dbReference>
<evidence type="ECO:0000256" key="2">
    <source>
        <dbReference type="ARBA" id="ARBA00023054"/>
    </source>
</evidence>
<dbReference type="SMART" id="SM00234">
    <property type="entry name" value="START"/>
    <property type="match status" value="1"/>
</dbReference>
<dbReference type="EMBL" id="BAABME010010155">
    <property type="protein sequence ID" value="GAA0176466.1"/>
    <property type="molecule type" value="Genomic_DNA"/>
</dbReference>
<proteinExistence type="predicted"/>
<reference evidence="8 9" key="1">
    <citation type="submission" date="2024-01" db="EMBL/GenBank/DDBJ databases">
        <title>The complete chloroplast genome sequence of Lithospermum erythrorhizon: insights into the phylogenetic relationship among Boraginaceae species and the maternal lineages of purple gromwells.</title>
        <authorList>
            <person name="Okada T."/>
            <person name="Watanabe K."/>
        </authorList>
    </citation>
    <scope>NUCLEOTIDE SEQUENCE [LARGE SCALE GENOMIC DNA]</scope>
</reference>
<feature type="DNA-binding region" description="Homeobox" evidence="3">
    <location>
        <begin position="22"/>
        <end position="85"/>
    </location>
</feature>
<keyword evidence="2" id="KW-0175">Coiled coil</keyword>
<keyword evidence="3 4" id="KW-0238">DNA-binding</keyword>
<dbReference type="InterPro" id="IPR044830">
    <property type="entry name" value="HD-Zip_III"/>
</dbReference>
<dbReference type="InterPro" id="IPR009057">
    <property type="entry name" value="Homeodomain-like_sf"/>
</dbReference>
<dbReference type="AlphaFoldDB" id="A0AAV3RMK0"/>
<comment type="subcellular location">
    <subcellularLocation>
        <location evidence="1 3 4">Nucleus</location>
    </subcellularLocation>
</comment>
<dbReference type="InterPro" id="IPR023393">
    <property type="entry name" value="START-like_dom_sf"/>
</dbReference>
<dbReference type="CDD" id="cd00086">
    <property type="entry name" value="homeodomain"/>
    <property type="match status" value="1"/>
</dbReference>